<evidence type="ECO:0000256" key="6">
    <source>
        <dbReference type="ARBA" id="ARBA00023102"/>
    </source>
</evidence>
<dbReference type="PANTHER" id="PTHR21039:SF0">
    <property type="entry name" value="HISTIDINOL-PHOSPHATASE"/>
    <property type="match status" value="1"/>
</dbReference>
<reference evidence="10 11" key="1">
    <citation type="submission" date="2016-11" db="EMBL/GenBank/DDBJ databases">
        <authorList>
            <person name="Jaros S."/>
            <person name="Januszkiewicz K."/>
            <person name="Wedrychowicz H."/>
        </authorList>
    </citation>
    <scope>NUCLEOTIDE SEQUENCE [LARGE SCALE GENOMIC DNA]</scope>
    <source>
        <strain evidence="10 11">DSM 15480</strain>
    </source>
</reference>
<feature type="domain" description="PHP" evidence="9">
    <location>
        <begin position="4"/>
        <end position="208"/>
    </location>
</feature>
<dbReference type="EC" id="3.1.3.15" evidence="3 8"/>
<accession>A0A1M6UST7</accession>
<sequence length="279" mass="32522">MYADYHLHTYYSDDSDYPMEQLVLDAISKGLQEICLTDHVDYGVKDDWTGSSDIYHPEERAALPVMNVNYPAYHAQIQMLQKKYAEKIVIREGMEFGMQVHTIPEYRKLFSSYPFDFIILSCHQVEDKEFWNQDFQNGKTQEEYNRTYYEEILQVIRRYKDYSVLGHLDMITRYDQAGIYPFEKVADLVIEILKQVIADGKGIEVNTSCHRYGLSDLTPSREILRLYRELGGTIVTIGSDTHEPSHLAAYIRETMDELKTLGFTSLCTYQNMVPAFHAL</sequence>
<evidence type="ECO:0000256" key="5">
    <source>
        <dbReference type="ARBA" id="ARBA00022801"/>
    </source>
</evidence>
<gene>
    <name evidence="10" type="ORF">SAMN02745243_03591</name>
</gene>
<dbReference type="Gene3D" id="3.20.20.140">
    <property type="entry name" value="Metal-dependent hydrolases"/>
    <property type="match status" value="1"/>
</dbReference>
<organism evidence="10 11">
    <name type="scientific">Hespellia stercorisuis DSM 15480</name>
    <dbReference type="NCBI Taxonomy" id="1121950"/>
    <lineage>
        <taxon>Bacteria</taxon>
        <taxon>Bacillati</taxon>
        <taxon>Bacillota</taxon>
        <taxon>Clostridia</taxon>
        <taxon>Lachnospirales</taxon>
        <taxon>Lachnospiraceae</taxon>
        <taxon>Hespellia</taxon>
    </lineage>
</organism>
<evidence type="ECO:0000256" key="2">
    <source>
        <dbReference type="ARBA" id="ARBA00009152"/>
    </source>
</evidence>
<evidence type="ECO:0000313" key="11">
    <source>
        <dbReference type="Proteomes" id="UP000184301"/>
    </source>
</evidence>
<evidence type="ECO:0000313" key="10">
    <source>
        <dbReference type="EMBL" id="SHK72262.1"/>
    </source>
</evidence>
<dbReference type="InterPro" id="IPR004013">
    <property type="entry name" value="PHP_dom"/>
</dbReference>
<keyword evidence="11" id="KW-1185">Reference proteome</keyword>
<dbReference type="GO" id="GO:0005737">
    <property type="term" value="C:cytoplasm"/>
    <property type="evidence" value="ECO:0007669"/>
    <property type="project" value="TreeGrafter"/>
</dbReference>
<evidence type="ECO:0000256" key="1">
    <source>
        <dbReference type="ARBA" id="ARBA00004970"/>
    </source>
</evidence>
<dbReference type="Pfam" id="PF02811">
    <property type="entry name" value="PHP"/>
    <property type="match status" value="1"/>
</dbReference>
<dbReference type="OrthoDB" id="9775255at2"/>
<name>A0A1M6UST7_9FIRM</name>
<evidence type="ECO:0000256" key="3">
    <source>
        <dbReference type="ARBA" id="ARBA00013085"/>
    </source>
</evidence>
<dbReference type="AlphaFoldDB" id="A0A1M6UST7"/>
<keyword evidence="4 8" id="KW-0028">Amino-acid biosynthesis</keyword>
<dbReference type="EMBL" id="FQZY01000078">
    <property type="protein sequence ID" value="SHK72262.1"/>
    <property type="molecule type" value="Genomic_DNA"/>
</dbReference>
<dbReference type="InterPro" id="IPR010140">
    <property type="entry name" value="Histidinol_P_phosphatase_HisJ"/>
</dbReference>
<dbReference type="Proteomes" id="UP000184301">
    <property type="component" value="Unassembled WGS sequence"/>
</dbReference>
<dbReference type="NCBIfam" id="TIGR01856">
    <property type="entry name" value="hisJ_fam"/>
    <property type="match status" value="1"/>
</dbReference>
<protein>
    <recommendedName>
        <fullName evidence="3 8">Histidinol-phosphatase</fullName>
        <shortName evidence="8">HolPase</shortName>
        <ecNumber evidence="3 8">3.1.3.15</ecNumber>
    </recommendedName>
</protein>
<evidence type="ECO:0000256" key="4">
    <source>
        <dbReference type="ARBA" id="ARBA00022605"/>
    </source>
</evidence>
<dbReference type="InterPro" id="IPR016195">
    <property type="entry name" value="Pol/histidinol_Pase-like"/>
</dbReference>
<evidence type="ECO:0000256" key="7">
    <source>
        <dbReference type="ARBA" id="ARBA00049158"/>
    </source>
</evidence>
<evidence type="ECO:0000259" key="9">
    <source>
        <dbReference type="Pfam" id="PF02811"/>
    </source>
</evidence>
<evidence type="ECO:0000256" key="8">
    <source>
        <dbReference type="RuleBase" id="RU366003"/>
    </source>
</evidence>
<dbReference type="SUPFAM" id="SSF89550">
    <property type="entry name" value="PHP domain-like"/>
    <property type="match status" value="1"/>
</dbReference>
<dbReference type="GO" id="GO:0004401">
    <property type="term" value="F:histidinol-phosphatase activity"/>
    <property type="evidence" value="ECO:0007669"/>
    <property type="project" value="UniProtKB-UniRule"/>
</dbReference>
<comment type="similarity">
    <text evidence="2 8">Belongs to the PHP hydrolase family. HisK subfamily.</text>
</comment>
<dbReference type="UniPathway" id="UPA00031">
    <property type="reaction ID" value="UER00013"/>
</dbReference>
<keyword evidence="6 8" id="KW-0368">Histidine biosynthesis</keyword>
<proteinExistence type="inferred from homology"/>
<dbReference type="PANTHER" id="PTHR21039">
    <property type="entry name" value="HISTIDINOL PHOSPHATASE-RELATED"/>
    <property type="match status" value="1"/>
</dbReference>
<dbReference type="RefSeq" id="WP_073112905.1">
    <property type="nucleotide sequence ID" value="NZ_FQZY01000078.1"/>
</dbReference>
<comment type="catalytic activity">
    <reaction evidence="7 8">
        <text>L-histidinol phosphate + H2O = L-histidinol + phosphate</text>
        <dbReference type="Rhea" id="RHEA:14465"/>
        <dbReference type="ChEBI" id="CHEBI:15377"/>
        <dbReference type="ChEBI" id="CHEBI:43474"/>
        <dbReference type="ChEBI" id="CHEBI:57699"/>
        <dbReference type="ChEBI" id="CHEBI:57980"/>
        <dbReference type="EC" id="3.1.3.15"/>
    </reaction>
</comment>
<dbReference type="GO" id="GO:0000105">
    <property type="term" value="P:L-histidine biosynthetic process"/>
    <property type="evidence" value="ECO:0007669"/>
    <property type="project" value="UniProtKB-UniRule"/>
</dbReference>
<dbReference type="STRING" id="1121950.SAMN02745243_03591"/>
<keyword evidence="5 8" id="KW-0378">Hydrolase</keyword>
<comment type="pathway">
    <text evidence="1 8">Amino-acid biosynthesis; L-histidine biosynthesis; L-histidine from 5-phospho-alpha-D-ribose 1-diphosphate: step 8/9.</text>
</comment>